<reference evidence="2 3" key="1">
    <citation type="submission" date="2010-10" db="EMBL/GenBank/DDBJ databases">
        <authorList>
            <person name="Durkin A.S."/>
            <person name="Madupu R."/>
            <person name="Torralba M."/>
            <person name="Gillis M."/>
            <person name="Methe B."/>
            <person name="Sutton G."/>
            <person name="Nelson K.E."/>
        </authorList>
    </citation>
    <scope>NUCLEOTIDE SEQUENCE [LARGE SCALE GENOMIC DNA]</scope>
    <source>
        <strain evidence="2 3">PB013-T2-3</strain>
    </source>
</reference>
<evidence type="ECO:0000313" key="2">
    <source>
        <dbReference type="EMBL" id="EFQ52946.1"/>
    </source>
</evidence>
<accession>E3C8G1</accession>
<gene>
    <name evidence="2" type="ORF">HMPREF9265_0734</name>
</gene>
<organism evidence="2 3">
    <name type="scientific">Limosilactobacillus oris PB013-T2-3</name>
    <dbReference type="NCBI Taxonomy" id="908339"/>
    <lineage>
        <taxon>Bacteria</taxon>
        <taxon>Bacillati</taxon>
        <taxon>Bacillota</taxon>
        <taxon>Bacilli</taxon>
        <taxon>Lactobacillales</taxon>
        <taxon>Lactobacillaceae</taxon>
        <taxon>Limosilactobacillus</taxon>
    </lineage>
</organism>
<dbReference type="Gene3D" id="3.90.550.10">
    <property type="entry name" value="Spore Coat Polysaccharide Biosynthesis Protein SpsA, Chain A"/>
    <property type="match status" value="1"/>
</dbReference>
<dbReference type="SUPFAM" id="SSF53448">
    <property type="entry name" value="Nucleotide-diphospho-sugar transferases"/>
    <property type="match status" value="1"/>
</dbReference>
<keyword evidence="2" id="KW-0328">Glycosyltransferase</keyword>
<protein>
    <submittedName>
        <fullName evidence="2">Glycosyltransferase, group 2 family protein</fullName>
        <ecNumber evidence="2">2.4.-.-</ecNumber>
    </submittedName>
</protein>
<dbReference type="EMBL" id="AEKL01000057">
    <property type="protein sequence ID" value="EFQ52946.1"/>
    <property type="molecule type" value="Genomic_DNA"/>
</dbReference>
<comment type="caution">
    <text evidence="2">The sequence shown here is derived from an EMBL/GenBank/DDBJ whole genome shotgun (WGS) entry which is preliminary data.</text>
</comment>
<dbReference type="InterPro" id="IPR050834">
    <property type="entry name" value="Glycosyltransf_2"/>
</dbReference>
<keyword evidence="2" id="KW-0808">Transferase</keyword>
<dbReference type="OrthoDB" id="9802649at2"/>
<dbReference type="InterPro" id="IPR029044">
    <property type="entry name" value="Nucleotide-diphossugar_trans"/>
</dbReference>
<dbReference type="InterPro" id="IPR001173">
    <property type="entry name" value="Glyco_trans_2-like"/>
</dbReference>
<proteinExistence type="predicted"/>
<feature type="domain" description="Glycosyltransferase 2-like" evidence="1">
    <location>
        <begin position="4"/>
        <end position="130"/>
    </location>
</feature>
<evidence type="ECO:0000313" key="3">
    <source>
        <dbReference type="Proteomes" id="UP000003070"/>
    </source>
</evidence>
<dbReference type="GO" id="GO:0016757">
    <property type="term" value="F:glycosyltransferase activity"/>
    <property type="evidence" value="ECO:0007669"/>
    <property type="project" value="UniProtKB-KW"/>
</dbReference>
<dbReference type="Proteomes" id="UP000003070">
    <property type="component" value="Unassembled WGS sequence"/>
</dbReference>
<dbReference type="PANTHER" id="PTHR43685">
    <property type="entry name" value="GLYCOSYLTRANSFERASE"/>
    <property type="match status" value="1"/>
</dbReference>
<dbReference type="eggNOG" id="COG0463">
    <property type="taxonomic scope" value="Bacteria"/>
</dbReference>
<name>E3C8G1_9LACO</name>
<dbReference type="PANTHER" id="PTHR43685:SF2">
    <property type="entry name" value="GLYCOSYLTRANSFERASE 2-LIKE DOMAIN-CONTAINING PROTEIN"/>
    <property type="match status" value="1"/>
</dbReference>
<dbReference type="EC" id="2.4.-.-" evidence="2"/>
<dbReference type="RefSeq" id="WP_003713110.1">
    <property type="nucleotide sequence ID" value="NZ_AEKL01000057.1"/>
</dbReference>
<sequence>MKISVVMSSFNGENYIEDQLKSIQNQERPADEVLIRDDGSTDNTVKIAQRFIQDHHLENWQVEVNPQNLGWRANFVQGMLEAQGELIFFCDQDDVWRSEKLKLMEKIMIANPQINVLASNYQKLLGNELDRIGPYPAGQQVKKIGLYNNYMFVKAPGCTYCVRKEFAQATAKVWNKEYPHDALVWELALFTDSLYLYTEPLIEWRQHRTSAFSKESRLLKSRSKKYQWLKNSMKFNNSIKEFLITNIGQIDTGKKQLLEATDKYLNLRKKFYDSKNPVYGLWLMNYWKMYPRYRQYLADWYLVYLNHN</sequence>
<dbReference type="AlphaFoldDB" id="E3C8G1"/>
<evidence type="ECO:0000259" key="1">
    <source>
        <dbReference type="Pfam" id="PF00535"/>
    </source>
</evidence>
<dbReference type="Pfam" id="PF00535">
    <property type="entry name" value="Glycos_transf_2"/>
    <property type="match status" value="1"/>
</dbReference>